<proteinExistence type="predicted"/>
<dbReference type="PANTHER" id="PTHR45913">
    <property type="entry name" value="EPM2A-INTERACTING PROTEIN 1"/>
    <property type="match status" value="1"/>
</dbReference>
<dbReference type="PANTHER" id="PTHR45913:SF19">
    <property type="entry name" value="LOW QUALITY PROTEIN: ZINC FINGER BED DOMAIN-CONTAINING PROTEIN 5-LIKE"/>
    <property type="match status" value="1"/>
</dbReference>
<dbReference type="OrthoDB" id="6627600at2759"/>
<sequence length="110" mass="13010">MVSTHCVIHRQALASTLPPKLRQTLDLAIRIVNYIKSSALNIRWLSKGNILARLYELKERYIPFLEFKEKHDFLTMFKDDTFQWRLAYLTDIFDSLNELNLKLQGRNNAI</sequence>
<comment type="caution">
    <text evidence="1">The sequence shown here is derived from an EMBL/GenBank/DDBJ whole genome shotgun (WGS) entry which is preliminary data.</text>
</comment>
<name>A0A9P0LXG0_ACAOB</name>
<keyword evidence="2" id="KW-1185">Reference proteome</keyword>
<evidence type="ECO:0000313" key="1">
    <source>
        <dbReference type="EMBL" id="CAH2004507.1"/>
    </source>
</evidence>
<dbReference type="EMBL" id="CAKOFQ010007593">
    <property type="protein sequence ID" value="CAH2004507.1"/>
    <property type="molecule type" value="Genomic_DNA"/>
</dbReference>
<dbReference type="AlphaFoldDB" id="A0A9P0LXG0"/>
<organism evidence="1 2">
    <name type="scientific">Acanthoscelides obtectus</name>
    <name type="common">Bean weevil</name>
    <name type="synonym">Bruchus obtectus</name>
    <dbReference type="NCBI Taxonomy" id="200917"/>
    <lineage>
        <taxon>Eukaryota</taxon>
        <taxon>Metazoa</taxon>
        <taxon>Ecdysozoa</taxon>
        <taxon>Arthropoda</taxon>
        <taxon>Hexapoda</taxon>
        <taxon>Insecta</taxon>
        <taxon>Pterygota</taxon>
        <taxon>Neoptera</taxon>
        <taxon>Endopterygota</taxon>
        <taxon>Coleoptera</taxon>
        <taxon>Polyphaga</taxon>
        <taxon>Cucujiformia</taxon>
        <taxon>Chrysomeloidea</taxon>
        <taxon>Chrysomelidae</taxon>
        <taxon>Bruchinae</taxon>
        <taxon>Bruchini</taxon>
        <taxon>Acanthoscelides</taxon>
    </lineage>
</organism>
<gene>
    <name evidence="1" type="ORF">ACAOBT_LOCUS28036</name>
</gene>
<reference evidence="1" key="1">
    <citation type="submission" date="2022-03" db="EMBL/GenBank/DDBJ databases">
        <authorList>
            <person name="Sayadi A."/>
        </authorList>
    </citation>
    <scope>NUCLEOTIDE SEQUENCE</scope>
</reference>
<evidence type="ECO:0000313" key="2">
    <source>
        <dbReference type="Proteomes" id="UP001152888"/>
    </source>
</evidence>
<protein>
    <submittedName>
        <fullName evidence="1">Uncharacterized protein</fullName>
    </submittedName>
</protein>
<accession>A0A9P0LXG0</accession>
<dbReference type="Proteomes" id="UP001152888">
    <property type="component" value="Unassembled WGS sequence"/>
</dbReference>